<evidence type="ECO:0000256" key="1">
    <source>
        <dbReference type="ARBA" id="ARBA00022737"/>
    </source>
</evidence>
<dbReference type="AlphaFoldDB" id="A0A9N9AUB2"/>
<dbReference type="Pfam" id="PF13812">
    <property type="entry name" value="PPR_3"/>
    <property type="match status" value="1"/>
</dbReference>
<evidence type="ECO:0000313" key="4">
    <source>
        <dbReference type="Proteomes" id="UP000789739"/>
    </source>
</evidence>
<reference evidence="3" key="1">
    <citation type="submission" date="2021-06" db="EMBL/GenBank/DDBJ databases">
        <authorList>
            <person name="Kallberg Y."/>
            <person name="Tangrot J."/>
            <person name="Rosling A."/>
        </authorList>
    </citation>
    <scope>NUCLEOTIDE SEQUENCE</scope>
    <source>
        <strain evidence="3">BR232B</strain>
    </source>
</reference>
<dbReference type="PANTHER" id="PTHR47941">
    <property type="entry name" value="PENTATRICOPEPTIDE REPEAT-CONTAINING PROTEIN 3, MITOCHONDRIAL"/>
    <property type="match status" value="1"/>
</dbReference>
<dbReference type="Proteomes" id="UP000789739">
    <property type="component" value="Unassembled WGS sequence"/>
</dbReference>
<dbReference type="PROSITE" id="PS51375">
    <property type="entry name" value="PPR"/>
    <property type="match status" value="1"/>
</dbReference>
<accession>A0A9N9AUB2</accession>
<comment type="caution">
    <text evidence="3">The sequence shown here is derived from an EMBL/GenBank/DDBJ whole genome shotgun (WGS) entry which is preliminary data.</text>
</comment>
<gene>
    <name evidence="3" type="ORF">PBRASI_LOCUS4791</name>
</gene>
<evidence type="ECO:0000256" key="2">
    <source>
        <dbReference type="PROSITE-ProRule" id="PRU00708"/>
    </source>
</evidence>
<organism evidence="3 4">
    <name type="scientific">Paraglomus brasilianum</name>
    <dbReference type="NCBI Taxonomy" id="144538"/>
    <lineage>
        <taxon>Eukaryota</taxon>
        <taxon>Fungi</taxon>
        <taxon>Fungi incertae sedis</taxon>
        <taxon>Mucoromycota</taxon>
        <taxon>Glomeromycotina</taxon>
        <taxon>Glomeromycetes</taxon>
        <taxon>Paraglomerales</taxon>
        <taxon>Paraglomeraceae</taxon>
        <taxon>Paraglomus</taxon>
    </lineage>
</organism>
<dbReference type="EMBL" id="CAJVPI010000519">
    <property type="protein sequence ID" value="CAG8545109.1"/>
    <property type="molecule type" value="Genomic_DNA"/>
</dbReference>
<sequence length="411" mass="47907">MRNTARPNRLGTMNRAKLASVSKATKLFASFYMGLGRGSVEETWEAYTQLRHSNIKLTRTKFRHVIQLIVEQPTRSRKFLNYLLDIYADMKSHRIPLLKRDYNCILSFTTSFYPHLTFFDVKIVMAVLQLMDSAKVTPDRVSHNILVDIAAHIPPPAAEFLAERLPPGLKPNIKMLTSITHAYAMKNDLAGVVKMVETIMNEKMSINVYLLNTVMWAFVRVDNIESGITIYRAMINDEVGKAKRRRNNKFTPTLPTFHILLSACLEQQNWKLGMLIYRDMKSLDVEPDIQLFNIILKHVVKALYLADSVNLKNNQARREKYKSEKNPRIYQKQALKKDIRLLFDYFVNEIKHYKNIKPDWKTHNLRLQTHLLLAEIDEAKGVQRVMESASMPIDIYNTWLLRQLKINTRKQ</sequence>
<evidence type="ECO:0000313" key="3">
    <source>
        <dbReference type="EMBL" id="CAG8545109.1"/>
    </source>
</evidence>
<proteinExistence type="predicted"/>
<keyword evidence="1" id="KW-0677">Repeat</keyword>
<dbReference type="NCBIfam" id="TIGR00756">
    <property type="entry name" value="PPR"/>
    <property type="match status" value="1"/>
</dbReference>
<dbReference type="InterPro" id="IPR011990">
    <property type="entry name" value="TPR-like_helical_dom_sf"/>
</dbReference>
<dbReference type="Gene3D" id="1.25.40.10">
    <property type="entry name" value="Tetratricopeptide repeat domain"/>
    <property type="match status" value="1"/>
</dbReference>
<protein>
    <submittedName>
        <fullName evidence="3">11727_t:CDS:1</fullName>
    </submittedName>
</protein>
<dbReference type="OrthoDB" id="1908178at2759"/>
<name>A0A9N9AUB2_9GLOM</name>
<dbReference type="InterPro" id="IPR002885">
    <property type="entry name" value="PPR_rpt"/>
</dbReference>
<feature type="repeat" description="PPR" evidence="2">
    <location>
        <begin position="253"/>
        <end position="287"/>
    </location>
</feature>
<keyword evidence="4" id="KW-1185">Reference proteome</keyword>